<dbReference type="SFLD" id="SFLDG01129">
    <property type="entry name" value="C1.5:_HAD__Beta-PGM__Phosphata"/>
    <property type="match status" value="1"/>
</dbReference>
<keyword evidence="2" id="KW-1185">Reference proteome</keyword>
<evidence type="ECO:0000313" key="2">
    <source>
        <dbReference type="Proteomes" id="UP000659630"/>
    </source>
</evidence>
<sequence length="278" mass="30236">MNGISEKRQLEILHPDRLPGGKIRAAIFDFDGTFSTLRCGWEKVMRPLMLESISGGPASEASEALQREVDDYIDASTGIQTVYQMRWLAQRVEAACRGVPGRDEWWYKDEYNRRLMEQVGARLARLERGEDRPEDYLIAGAAAFLQALQAHGVEVYLASGTDHGDVLREAAALGVADRFTAIKGAPERQAACSKEAVLRMILDEKGLPGGELLLVGDGKVEIALGAECGAFTLGAATDEEARHGVNPVKRERLIRAGADAVTGDFADLPALLGWLGFP</sequence>
<dbReference type="RefSeq" id="WP_186888178.1">
    <property type="nucleotide sequence ID" value="NZ_JACONZ010000003.1"/>
</dbReference>
<name>A0A923IAF7_9FIRM</name>
<dbReference type="PANTHER" id="PTHR43434">
    <property type="entry name" value="PHOSPHOGLYCOLATE PHOSPHATASE"/>
    <property type="match status" value="1"/>
</dbReference>
<dbReference type="EMBL" id="JACONZ010000003">
    <property type="protein sequence ID" value="MBC5581816.1"/>
    <property type="molecule type" value="Genomic_DNA"/>
</dbReference>
<dbReference type="AlphaFoldDB" id="A0A923IAF7"/>
<accession>A0A923IAF7</accession>
<gene>
    <name evidence="1" type="ORF">H8S23_09880</name>
</gene>
<dbReference type="InterPro" id="IPR023214">
    <property type="entry name" value="HAD_sf"/>
</dbReference>
<proteinExistence type="predicted"/>
<dbReference type="GO" id="GO:0005829">
    <property type="term" value="C:cytosol"/>
    <property type="evidence" value="ECO:0007669"/>
    <property type="project" value="TreeGrafter"/>
</dbReference>
<organism evidence="1 2">
    <name type="scientific">Anaerofilum hominis</name>
    <dbReference type="NCBI Taxonomy" id="2763016"/>
    <lineage>
        <taxon>Bacteria</taxon>
        <taxon>Bacillati</taxon>
        <taxon>Bacillota</taxon>
        <taxon>Clostridia</taxon>
        <taxon>Eubacteriales</taxon>
        <taxon>Oscillospiraceae</taxon>
        <taxon>Anaerofilum</taxon>
    </lineage>
</organism>
<dbReference type="GO" id="GO:0008967">
    <property type="term" value="F:phosphoglycolate phosphatase activity"/>
    <property type="evidence" value="ECO:0007669"/>
    <property type="project" value="TreeGrafter"/>
</dbReference>
<dbReference type="SFLD" id="SFLDS00003">
    <property type="entry name" value="Haloacid_Dehalogenase"/>
    <property type="match status" value="1"/>
</dbReference>
<protein>
    <submittedName>
        <fullName evidence="1">HAD family hydrolase</fullName>
    </submittedName>
</protein>
<dbReference type="Pfam" id="PF00702">
    <property type="entry name" value="Hydrolase"/>
    <property type="match status" value="1"/>
</dbReference>
<dbReference type="SUPFAM" id="SSF56784">
    <property type="entry name" value="HAD-like"/>
    <property type="match status" value="1"/>
</dbReference>
<reference evidence="1" key="1">
    <citation type="submission" date="2020-08" db="EMBL/GenBank/DDBJ databases">
        <title>Genome public.</title>
        <authorList>
            <person name="Liu C."/>
            <person name="Sun Q."/>
        </authorList>
    </citation>
    <scope>NUCLEOTIDE SEQUENCE</scope>
    <source>
        <strain evidence="1">BX8</strain>
    </source>
</reference>
<dbReference type="Proteomes" id="UP000659630">
    <property type="component" value="Unassembled WGS sequence"/>
</dbReference>
<comment type="caution">
    <text evidence="1">The sequence shown here is derived from an EMBL/GenBank/DDBJ whole genome shotgun (WGS) entry which is preliminary data.</text>
</comment>
<dbReference type="GO" id="GO:0006281">
    <property type="term" value="P:DNA repair"/>
    <property type="evidence" value="ECO:0007669"/>
    <property type="project" value="TreeGrafter"/>
</dbReference>
<dbReference type="Gene3D" id="3.40.50.1000">
    <property type="entry name" value="HAD superfamily/HAD-like"/>
    <property type="match status" value="1"/>
</dbReference>
<dbReference type="InterPro" id="IPR036412">
    <property type="entry name" value="HAD-like_sf"/>
</dbReference>
<dbReference type="CDD" id="cd01427">
    <property type="entry name" value="HAD_like"/>
    <property type="match status" value="1"/>
</dbReference>
<keyword evidence="1" id="KW-0378">Hydrolase</keyword>
<evidence type="ECO:0000313" key="1">
    <source>
        <dbReference type="EMBL" id="MBC5581816.1"/>
    </source>
</evidence>
<dbReference type="PANTHER" id="PTHR43434:SF1">
    <property type="entry name" value="PHOSPHOGLYCOLATE PHOSPHATASE"/>
    <property type="match status" value="1"/>
</dbReference>
<dbReference type="InterPro" id="IPR050155">
    <property type="entry name" value="HAD-like_hydrolase_sf"/>
</dbReference>